<dbReference type="EMBL" id="JAUSUI010000013">
    <property type="protein sequence ID" value="MDQ0305328.1"/>
    <property type="molecule type" value="Genomic_DNA"/>
</dbReference>
<dbReference type="RefSeq" id="WP_307023274.1">
    <property type="nucleotide sequence ID" value="NZ_JAUSUI010000013.1"/>
</dbReference>
<reference evidence="1 2" key="1">
    <citation type="submission" date="2023-07" db="EMBL/GenBank/DDBJ databases">
        <title>Genomic Encyclopedia of Type Strains, Phase IV (KMG-IV): sequencing the most valuable type-strain genomes for metagenomic binning, comparative biology and taxonomic classification.</title>
        <authorList>
            <person name="Goeker M."/>
        </authorList>
    </citation>
    <scope>NUCLEOTIDE SEQUENCE [LARGE SCALE GENOMIC DNA]</scope>
    <source>
        <strain evidence="1 2">DSM 2457</strain>
    </source>
</reference>
<dbReference type="InterPro" id="IPR029044">
    <property type="entry name" value="Nucleotide-diphossugar_trans"/>
</dbReference>
<organism evidence="1 2">
    <name type="scientific">Ancylobacter polymorphus</name>
    <dbReference type="NCBI Taxonomy" id="223390"/>
    <lineage>
        <taxon>Bacteria</taxon>
        <taxon>Pseudomonadati</taxon>
        <taxon>Pseudomonadota</taxon>
        <taxon>Alphaproteobacteria</taxon>
        <taxon>Hyphomicrobiales</taxon>
        <taxon>Xanthobacteraceae</taxon>
        <taxon>Ancylobacter</taxon>
    </lineage>
</organism>
<comment type="caution">
    <text evidence="1">The sequence shown here is derived from an EMBL/GenBank/DDBJ whole genome shotgun (WGS) entry which is preliminary data.</text>
</comment>
<protein>
    <recommendedName>
        <fullName evidence="3">Glycosyltransferase</fullName>
    </recommendedName>
</protein>
<keyword evidence="2" id="KW-1185">Reference proteome</keyword>
<evidence type="ECO:0000313" key="1">
    <source>
        <dbReference type="EMBL" id="MDQ0305328.1"/>
    </source>
</evidence>
<evidence type="ECO:0008006" key="3">
    <source>
        <dbReference type="Google" id="ProtNLM"/>
    </source>
</evidence>
<dbReference type="Proteomes" id="UP001224682">
    <property type="component" value="Unassembled WGS sequence"/>
</dbReference>
<gene>
    <name evidence="1" type="ORF">J2S75_004380</name>
</gene>
<accession>A0ABU0BHK9</accession>
<sequence length="237" mass="26766">MTEQARLERMKSRSVMVCTPVARNPVWQYTQGLASTMMTLLEHGIPCSFQFVVGGSVICKARNELVAHFLASRFTDLIFIDDDMEWSPNDVLRLLASDKQVIGGVGRMRVEKPNSDPEVWCWRPLTDAAGGLNQDEMGAIEVRGVGAAMLRIHRSVFEAMIAAHPEWKRPGARDWPEEIRANYHEFFAQTAEASEDYLFCNRWRDLGGAVWVDPQITLGHVGSYTYRGSVSEMLVEK</sequence>
<name>A0ABU0BHK9_9HYPH</name>
<dbReference type="SUPFAM" id="SSF53448">
    <property type="entry name" value="Nucleotide-diphospho-sugar transferases"/>
    <property type="match status" value="1"/>
</dbReference>
<proteinExistence type="predicted"/>
<dbReference type="Gene3D" id="3.90.550.10">
    <property type="entry name" value="Spore Coat Polysaccharide Biosynthesis Protein SpsA, Chain A"/>
    <property type="match status" value="1"/>
</dbReference>
<evidence type="ECO:0000313" key="2">
    <source>
        <dbReference type="Proteomes" id="UP001224682"/>
    </source>
</evidence>